<protein>
    <submittedName>
        <fullName evidence="2">Uncharacterized protein</fullName>
    </submittedName>
</protein>
<reference evidence="2 3" key="1">
    <citation type="submission" date="2024-02" db="EMBL/GenBank/DDBJ databases">
        <title>Genome analysis and characterization of Microbaculum marinisediminis sp. nov., isolated from marine sediment.</title>
        <authorList>
            <person name="Du Z.-J."/>
            <person name="Ye Y.-Q."/>
            <person name="Zhang Z.-R."/>
            <person name="Yuan S.-M."/>
            <person name="Zhang X.-Y."/>
        </authorList>
    </citation>
    <scope>NUCLEOTIDE SEQUENCE [LARGE SCALE GENOMIC DNA]</scope>
    <source>
        <strain evidence="2 3">SDUM1044001</strain>
    </source>
</reference>
<accession>A0AAW9RQQ1</accession>
<name>A0AAW9RQQ1_9HYPH</name>
<feature type="compositionally biased region" description="Low complexity" evidence="1">
    <location>
        <begin position="53"/>
        <end position="64"/>
    </location>
</feature>
<dbReference type="RefSeq" id="WP_340328976.1">
    <property type="nucleotide sequence ID" value="NZ_JAZHOF010000003.1"/>
</dbReference>
<dbReference type="Proteomes" id="UP001378188">
    <property type="component" value="Unassembled WGS sequence"/>
</dbReference>
<evidence type="ECO:0000313" key="2">
    <source>
        <dbReference type="EMBL" id="MEJ8571273.1"/>
    </source>
</evidence>
<evidence type="ECO:0000313" key="3">
    <source>
        <dbReference type="Proteomes" id="UP001378188"/>
    </source>
</evidence>
<organism evidence="2 3">
    <name type="scientific">Microbaculum marinum</name>
    <dbReference type="NCBI Taxonomy" id="1764581"/>
    <lineage>
        <taxon>Bacteria</taxon>
        <taxon>Pseudomonadati</taxon>
        <taxon>Pseudomonadota</taxon>
        <taxon>Alphaproteobacteria</taxon>
        <taxon>Hyphomicrobiales</taxon>
        <taxon>Tepidamorphaceae</taxon>
        <taxon>Microbaculum</taxon>
    </lineage>
</organism>
<dbReference type="AlphaFoldDB" id="A0AAW9RQQ1"/>
<evidence type="ECO:0000256" key="1">
    <source>
        <dbReference type="SAM" id="MobiDB-lite"/>
    </source>
</evidence>
<feature type="region of interest" description="Disordered" evidence="1">
    <location>
        <begin position="31"/>
        <end position="64"/>
    </location>
</feature>
<keyword evidence="3" id="KW-1185">Reference proteome</keyword>
<gene>
    <name evidence="2" type="ORF">V3328_07300</name>
</gene>
<dbReference type="EMBL" id="JAZHOF010000003">
    <property type="protein sequence ID" value="MEJ8571273.1"/>
    <property type="molecule type" value="Genomic_DNA"/>
</dbReference>
<proteinExistence type="predicted"/>
<feature type="compositionally biased region" description="Basic and acidic residues" evidence="1">
    <location>
        <begin position="31"/>
        <end position="52"/>
    </location>
</feature>
<comment type="caution">
    <text evidence="2">The sequence shown here is derived from an EMBL/GenBank/DDBJ whole genome shotgun (WGS) entry which is preliminary data.</text>
</comment>
<sequence length="64" mass="7695">MRWLIWAWWFDFCADRAERHWTLFKRWKARAERADRRTTDGYGREPERDPTGRRGAATTGGHDG</sequence>